<dbReference type="EMBL" id="CP053980">
    <property type="protein sequence ID" value="QKH23753.1"/>
    <property type="molecule type" value="Genomic_DNA"/>
</dbReference>
<feature type="transmembrane region" description="Helical" evidence="1">
    <location>
        <begin position="148"/>
        <end position="170"/>
    </location>
</feature>
<sequence>MFQKALWLRTYQQSKYVVWLFWLVSFYTLSYQYYMTSIQEQQFLNDNKKWNYIYHYTFNLTLLDSIMLLGSVLIVLACTLIGWERQNNASDLLWSMPFKRSHIYITKWLFGICNITAVVVLNWGLFAIMKKLTFHNKYQVFSPFHSYFIYMLIVLIAIYTLTLCVGTITGNIISQGFLTTAILIFPALLPSLISGVIAVHSNTEFHEDNGLIHDVMESIRISSPAEDFNIHFNYDPQSAYTDQNGVRHNEPNFTKIPPVKTLIGPIAHIIILLPLGIYLYARSVNERNGNYLLYPKLQKVVLACAIFFGGSVGGLMLSRAQSLSSFYIGFFVTSFITYFFLPKILKWKVSWNFK</sequence>
<keyword evidence="1" id="KW-1133">Transmembrane helix</keyword>
<evidence type="ECO:0000313" key="4">
    <source>
        <dbReference type="Proteomes" id="UP000031876"/>
    </source>
</evidence>
<keyword evidence="1" id="KW-0812">Transmembrane</keyword>
<reference evidence="3 5" key="2">
    <citation type="submission" date="2020-05" db="EMBL/GenBank/DDBJ databases">
        <title>FDA dAtabase for Regulatory Grade micrObial Sequences (FDA-ARGOS): Supporting development and validation of Infectious Disease Dx tests.</title>
        <authorList>
            <person name="Nelson B."/>
            <person name="Plummer A."/>
            <person name="Tallon L."/>
            <person name="Sadzewicz L."/>
            <person name="Zhao X."/>
            <person name="Vavikolanu K."/>
            <person name="Mehta A."/>
            <person name="Aluvathingal J."/>
            <person name="Nadendla S."/>
            <person name="Myers T."/>
            <person name="Yan Y."/>
            <person name="Sichtig H."/>
        </authorList>
    </citation>
    <scope>NUCLEOTIDE SEQUENCE [LARGE SCALE GENOMIC DNA]</scope>
    <source>
        <strain evidence="3 5">FDAARGOS_795</strain>
    </source>
</reference>
<reference evidence="2 4" key="1">
    <citation type="journal article" date="2015" name="Genome Announc.">
        <title>Complete genome sequences for 35 biothreat assay-relevant bacillus species.</title>
        <authorList>
            <person name="Johnson S.L."/>
            <person name="Daligault H.E."/>
            <person name="Davenport K.W."/>
            <person name="Jaissle J."/>
            <person name="Frey K.G."/>
            <person name="Ladner J.T."/>
            <person name="Broomall S.M."/>
            <person name="Bishop-Lilly K.A."/>
            <person name="Bruce D.C."/>
            <person name="Gibbons H.S."/>
            <person name="Coyne S.R."/>
            <person name="Lo C.C."/>
            <person name="Meincke L."/>
            <person name="Munk A.C."/>
            <person name="Koroleva G.I."/>
            <person name="Rosenzweig C.N."/>
            <person name="Palacios G.F."/>
            <person name="Redden C.L."/>
            <person name="Minogue T.D."/>
            <person name="Chain P.S."/>
        </authorList>
    </citation>
    <scope>NUCLEOTIDE SEQUENCE [LARGE SCALE GENOMIC DNA]</scope>
    <source>
        <strain evidence="2 4">HD1011</strain>
    </source>
</reference>
<dbReference type="InterPro" id="IPR023264">
    <property type="entry name" value="ABC_transptr_acetoin_YtrC/YtrD"/>
</dbReference>
<feature type="transmembrane region" description="Helical" evidence="1">
    <location>
        <begin position="300"/>
        <end position="318"/>
    </location>
</feature>
<dbReference type="AlphaFoldDB" id="A0A0B5NL03"/>
<dbReference type="RefSeq" id="WP_000486546.1">
    <property type="nucleotide sequence ID" value="NZ_CP009335.1"/>
</dbReference>
<keyword evidence="1" id="KW-0472">Membrane</keyword>
<evidence type="ECO:0000313" key="5">
    <source>
        <dbReference type="Proteomes" id="UP000501107"/>
    </source>
</evidence>
<accession>A0A0B5NL03</accession>
<dbReference type="GO" id="GO:0005886">
    <property type="term" value="C:plasma membrane"/>
    <property type="evidence" value="ECO:0007669"/>
    <property type="project" value="UniProtKB-SubCell"/>
</dbReference>
<proteinExistence type="predicted"/>
<feature type="transmembrane region" description="Helical" evidence="1">
    <location>
        <begin position="54"/>
        <end position="83"/>
    </location>
</feature>
<name>A0A0B5NL03_BACTU</name>
<evidence type="ECO:0000256" key="1">
    <source>
        <dbReference type="SAM" id="Phobius"/>
    </source>
</evidence>
<feature type="transmembrane region" description="Helical" evidence="1">
    <location>
        <begin position="262"/>
        <end position="280"/>
    </location>
</feature>
<dbReference type="PRINTS" id="PR02026">
    <property type="entry name" value="YTRCYTRDABC"/>
</dbReference>
<feature type="transmembrane region" description="Helical" evidence="1">
    <location>
        <begin position="104"/>
        <end position="128"/>
    </location>
</feature>
<dbReference type="Pfam" id="PF12679">
    <property type="entry name" value="ABC2_membrane_2"/>
    <property type="match status" value="1"/>
</dbReference>
<dbReference type="Proteomes" id="UP000501107">
    <property type="component" value="Chromosome"/>
</dbReference>
<protein>
    <submittedName>
        <fullName evidence="3">ABC transporter permease subunit</fullName>
    </submittedName>
    <submittedName>
        <fullName evidence="2">ABC-2 transporter family protein</fullName>
    </submittedName>
</protein>
<dbReference type="GO" id="GO:0140359">
    <property type="term" value="F:ABC-type transporter activity"/>
    <property type="evidence" value="ECO:0007669"/>
    <property type="project" value="InterPro"/>
</dbReference>
<dbReference type="InterPro" id="IPR053046">
    <property type="entry name" value="ABC-5_transporter"/>
</dbReference>
<organism evidence="3 5">
    <name type="scientific">Bacillus thuringiensis</name>
    <dbReference type="NCBI Taxonomy" id="1428"/>
    <lineage>
        <taxon>Bacteria</taxon>
        <taxon>Bacillati</taxon>
        <taxon>Bacillota</taxon>
        <taxon>Bacilli</taxon>
        <taxon>Bacillales</taxon>
        <taxon>Bacillaceae</taxon>
        <taxon>Bacillus</taxon>
        <taxon>Bacillus cereus group</taxon>
    </lineage>
</organism>
<gene>
    <name evidence="2" type="ORF">BF38_5253</name>
    <name evidence="3" type="ORF">FOC89_06985</name>
</gene>
<feature type="transmembrane region" description="Helical" evidence="1">
    <location>
        <begin position="16"/>
        <end position="34"/>
    </location>
</feature>
<evidence type="ECO:0000313" key="2">
    <source>
        <dbReference type="EMBL" id="AJG77085.1"/>
    </source>
</evidence>
<dbReference type="Proteomes" id="UP000031876">
    <property type="component" value="Chromosome"/>
</dbReference>
<dbReference type="EMBL" id="CP009335">
    <property type="protein sequence ID" value="AJG77085.1"/>
    <property type="molecule type" value="Genomic_DNA"/>
</dbReference>
<dbReference type="PANTHER" id="PTHR39177:SF1">
    <property type="entry name" value="ABC TRANSPORTER PERMEASE YTRC-RELATED"/>
    <property type="match status" value="1"/>
</dbReference>
<feature type="transmembrane region" description="Helical" evidence="1">
    <location>
        <begin position="177"/>
        <end position="199"/>
    </location>
</feature>
<evidence type="ECO:0000313" key="3">
    <source>
        <dbReference type="EMBL" id="QKH23753.1"/>
    </source>
</evidence>
<dbReference type="KEGG" id="btw:BF38_5253"/>
<feature type="transmembrane region" description="Helical" evidence="1">
    <location>
        <begin position="324"/>
        <end position="341"/>
    </location>
</feature>
<dbReference type="PANTHER" id="PTHR39177">
    <property type="entry name" value="ABC TRANSPORTER PERMEASE YTRC-RELATED"/>
    <property type="match status" value="1"/>
</dbReference>